<evidence type="ECO:0000313" key="2">
    <source>
        <dbReference type="EMBL" id="KAF7802719.1"/>
    </source>
</evidence>
<sequence length="30" mass="3239">MTKLSGRKQASIYGGAKQKAKTGEKECHTT</sequence>
<feature type="compositionally biased region" description="Basic and acidic residues" evidence="1">
    <location>
        <begin position="21"/>
        <end position="30"/>
    </location>
</feature>
<protein>
    <submittedName>
        <fullName evidence="2">Uncharacterized protein</fullName>
    </submittedName>
</protein>
<proteinExistence type="predicted"/>
<dbReference type="AlphaFoldDB" id="A0A834SFT4"/>
<evidence type="ECO:0000256" key="1">
    <source>
        <dbReference type="SAM" id="MobiDB-lite"/>
    </source>
</evidence>
<comment type="caution">
    <text evidence="2">The sequence shown here is derived from an EMBL/GenBank/DDBJ whole genome shotgun (WGS) entry which is preliminary data.</text>
</comment>
<name>A0A834SFT4_9FABA</name>
<organism evidence="2 3">
    <name type="scientific">Senna tora</name>
    <dbReference type="NCBI Taxonomy" id="362788"/>
    <lineage>
        <taxon>Eukaryota</taxon>
        <taxon>Viridiplantae</taxon>
        <taxon>Streptophyta</taxon>
        <taxon>Embryophyta</taxon>
        <taxon>Tracheophyta</taxon>
        <taxon>Spermatophyta</taxon>
        <taxon>Magnoliopsida</taxon>
        <taxon>eudicotyledons</taxon>
        <taxon>Gunneridae</taxon>
        <taxon>Pentapetalae</taxon>
        <taxon>rosids</taxon>
        <taxon>fabids</taxon>
        <taxon>Fabales</taxon>
        <taxon>Fabaceae</taxon>
        <taxon>Caesalpinioideae</taxon>
        <taxon>Cassia clade</taxon>
        <taxon>Senna</taxon>
    </lineage>
</organism>
<dbReference type="Proteomes" id="UP000634136">
    <property type="component" value="Unassembled WGS sequence"/>
</dbReference>
<accession>A0A834SFT4</accession>
<gene>
    <name evidence="2" type="ORF">G2W53_041830</name>
</gene>
<reference evidence="2" key="1">
    <citation type="submission" date="2020-09" db="EMBL/GenBank/DDBJ databases">
        <title>Genome-Enabled Discovery of Anthraquinone Biosynthesis in Senna tora.</title>
        <authorList>
            <person name="Kang S.-H."/>
            <person name="Pandey R.P."/>
            <person name="Lee C.-M."/>
            <person name="Sim J.-S."/>
            <person name="Jeong J.-T."/>
            <person name="Choi B.-S."/>
            <person name="Jung M."/>
            <person name="Ginzburg D."/>
            <person name="Zhao K."/>
            <person name="Won S.Y."/>
            <person name="Oh T.-J."/>
            <person name="Yu Y."/>
            <person name="Kim N.-H."/>
            <person name="Lee O.R."/>
            <person name="Lee T.-H."/>
            <person name="Bashyal P."/>
            <person name="Kim T.-S."/>
            <person name="Lee W.-H."/>
            <person name="Kawkins C."/>
            <person name="Kim C.-K."/>
            <person name="Kim J.S."/>
            <person name="Ahn B.O."/>
            <person name="Rhee S.Y."/>
            <person name="Sohng J.K."/>
        </authorList>
    </citation>
    <scope>NUCLEOTIDE SEQUENCE</scope>
    <source>
        <tissue evidence="2">Leaf</tissue>
    </source>
</reference>
<keyword evidence="3" id="KW-1185">Reference proteome</keyword>
<dbReference type="EMBL" id="JAAIUW010000013">
    <property type="protein sequence ID" value="KAF7802719.1"/>
    <property type="molecule type" value="Genomic_DNA"/>
</dbReference>
<feature type="region of interest" description="Disordered" evidence="1">
    <location>
        <begin position="1"/>
        <end position="30"/>
    </location>
</feature>
<evidence type="ECO:0000313" key="3">
    <source>
        <dbReference type="Proteomes" id="UP000634136"/>
    </source>
</evidence>